<evidence type="ECO:0000256" key="1">
    <source>
        <dbReference type="SAM" id="MobiDB-lite"/>
    </source>
</evidence>
<dbReference type="EMBL" id="CAUYUE010000005">
    <property type="protein sequence ID" value="CAK0779119.1"/>
    <property type="molecule type" value="Genomic_DNA"/>
</dbReference>
<proteinExistence type="predicted"/>
<feature type="compositionally biased region" description="Polar residues" evidence="1">
    <location>
        <begin position="1"/>
        <end position="10"/>
    </location>
</feature>
<sequence>MSSAGNTTKTGAPVEQFGEGAQAQSAAGHKGADISNNRSTEAKQEAGRKAARTRAERYGEELGVSAEENDDLKGTKTTV</sequence>
<evidence type="ECO:0000313" key="3">
    <source>
        <dbReference type="Proteomes" id="UP001314263"/>
    </source>
</evidence>
<name>A0AAV1I388_9CHLO</name>
<dbReference type="Proteomes" id="UP001314263">
    <property type="component" value="Unassembled WGS sequence"/>
</dbReference>
<accession>A0AAV1I388</accession>
<reference evidence="2 3" key="1">
    <citation type="submission" date="2023-10" db="EMBL/GenBank/DDBJ databases">
        <authorList>
            <person name="Maclean D."/>
            <person name="Macfadyen A."/>
        </authorList>
    </citation>
    <scope>NUCLEOTIDE SEQUENCE [LARGE SCALE GENOMIC DNA]</scope>
</reference>
<protein>
    <submittedName>
        <fullName evidence="2">Uncharacterized protein</fullName>
    </submittedName>
</protein>
<evidence type="ECO:0000313" key="2">
    <source>
        <dbReference type="EMBL" id="CAK0779119.1"/>
    </source>
</evidence>
<dbReference type="AlphaFoldDB" id="A0AAV1I388"/>
<comment type="caution">
    <text evidence="2">The sequence shown here is derived from an EMBL/GenBank/DDBJ whole genome shotgun (WGS) entry which is preliminary data.</text>
</comment>
<organism evidence="2 3">
    <name type="scientific">Coccomyxa viridis</name>
    <dbReference type="NCBI Taxonomy" id="1274662"/>
    <lineage>
        <taxon>Eukaryota</taxon>
        <taxon>Viridiplantae</taxon>
        <taxon>Chlorophyta</taxon>
        <taxon>core chlorophytes</taxon>
        <taxon>Trebouxiophyceae</taxon>
        <taxon>Trebouxiophyceae incertae sedis</taxon>
        <taxon>Coccomyxaceae</taxon>
        <taxon>Coccomyxa</taxon>
    </lineage>
</organism>
<feature type="compositionally biased region" description="Basic and acidic residues" evidence="1">
    <location>
        <begin position="40"/>
        <end position="60"/>
    </location>
</feature>
<gene>
    <name evidence="2" type="ORF">CVIRNUC_004699</name>
</gene>
<keyword evidence="3" id="KW-1185">Reference proteome</keyword>
<feature type="region of interest" description="Disordered" evidence="1">
    <location>
        <begin position="1"/>
        <end position="79"/>
    </location>
</feature>